<dbReference type="InterPro" id="IPR051014">
    <property type="entry name" value="Cation_Transport_ATPase_IB"/>
</dbReference>
<dbReference type="Gene3D" id="2.70.150.10">
    <property type="entry name" value="Calcium-transporting ATPase, cytoplasmic transduction domain A"/>
    <property type="match status" value="1"/>
</dbReference>
<keyword evidence="11" id="KW-1185">Reference proteome</keyword>
<name>A0AAV8DFX9_9POAL</name>
<keyword evidence="4" id="KW-0547">Nucleotide-binding</keyword>
<keyword evidence="7 8" id="KW-0472">Membrane</keyword>
<organism evidence="10 11">
    <name type="scientific">Rhynchospora pubera</name>
    <dbReference type="NCBI Taxonomy" id="906938"/>
    <lineage>
        <taxon>Eukaryota</taxon>
        <taxon>Viridiplantae</taxon>
        <taxon>Streptophyta</taxon>
        <taxon>Embryophyta</taxon>
        <taxon>Tracheophyta</taxon>
        <taxon>Spermatophyta</taxon>
        <taxon>Magnoliopsida</taxon>
        <taxon>Liliopsida</taxon>
        <taxon>Poales</taxon>
        <taxon>Cyperaceae</taxon>
        <taxon>Cyperoideae</taxon>
        <taxon>Rhynchosporeae</taxon>
        <taxon>Rhynchospora</taxon>
    </lineage>
</organism>
<evidence type="ECO:0000256" key="6">
    <source>
        <dbReference type="ARBA" id="ARBA00022989"/>
    </source>
</evidence>
<evidence type="ECO:0000256" key="3">
    <source>
        <dbReference type="ARBA" id="ARBA00022692"/>
    </source>
</evidence>
<dbReference type="Pfam" id="PF00122">
    <property type="entry name" value="E1-E2_ATPase"/>
    <property type="match status" value="1"/>
</dbReference>
<evidence type="ECO:0000256" key="2">
    <source>
        <dbReference type="ARBA" id="ARBA00006024"/>
    </source>
</evidence>
<dbReference type="EMBL" id="JAMFTS010000004">
    <property type="protein sequence ID" value="KAJ4765173.1"/>
    <property type="molecule type" value="Genomic_DNA"/>
</dbReference>
<dbReference type="FunFam" id="3.30.70.100:FF:000022">
    <property type="entry name" value="Putative cadmium/zinc-transporting ATPase 3"/>
    <property type="match status" value="1"/>
</dbReference>
<dbReference type="Gene3D" id="3.40.1110.10">
    <property type="entry name" value="Calcium-transporting ATPase, cytoplasmic domain N"/>
    <property type="match status" value="1"/>
</dbReference>
<dbReference type="GO" id="GO:0016020">
    <property type="term" value="C:membrane"/>
    <property type="evidence" value="ECO:0007669"/>
    <property type="project" value="UniProtKB-SubCell"/>
</dbReference>
<keyword evidence="6 8" id="KW-1133">Transmembrane helix</keyword>
<dbReference type="GO" id="GO:0005524">
    <property type="term" value="F:ATP binding"/>
    <property type="evidence" value="ECO:0007669"/>
    <property type="project" value="UniProtKB-KW"/>
</dbReference>
<keyword evidence="3 8" id="KW-0812">Transmembrane</keyword>
<evidence type="ECO:0000256" key="1">
    <source>
        <dbReference type="ARBA" id="ARBA00004141"/>
    </source>
</evidence>
<accession>A0AAV8DFX9</accession>
<dbReference type="SUPFAM" id="SSF55008">
    <property type="entry name" value="HMA, heavy metal-associated domain"/>
    <property type="match status" value="1"/>
</dbReference>
<keyword evidence="5" id="KW-0067">ATP-binding</keyword>
<dbReference type="PANTHER" id="PTHR48085:SF5">
    <property type="entry name" value="CADMIUM_ZINC-TRANSPORTING ATPASE HMA4-RELATED"/>
    <property type="match status" value="1"/>
</dbReference>
<feature type="transmembrane region" description="Helical" evidence="8">
    <location>
        <begin position="125"/>
        <end position="142"/>
    </location>
</feature>
<dbReference type="SUPFAM" id="SSF81665">
    <property type="entry name" value="Calcium ATPase, transmembrane domain M"/>
    <property type="match status" value="1"/>
</dbReference>
<dbReference type="PROSITE" id="PS00154">
    <property type="entry name" value="ATPASE_E1_E2"/>
    <property type="match status" value="1"/>
</dbReference>
<dbReference type="InterPro" id="IPR023299">
    <property type="entry name" value="ATPase_P-typ_cyto_dom_N"/>
</dbReference>
<sequence length="476" mass="51862">MENDEILKASLLNKKKSYEKSNFDVLGICCTKEVFLIEGILKPLEGVQDVSVIVPSKTVVVVHDPLLISASQIAASLNQVKLEASIRAYGEEKILYTWPKPYIIASGLLLVVSLFKNFYPPLGWFALGAVIIGFPPIFLKSITSIRRLSLDMNILMAIAVIGAVALGDYSEAGTIVFLFTTAEWLETLARHKAASGMTSLMSMTPQKAVLAETREVVDAEKVSIDSLIAVLAGEIVPIDGVVVEGRSEVDERTLTGESARFAGYLCVRTTAMAENSAVTRMVRLVEEAQSSRSHTQRLIDTCVKYYTPVVVVLAAGVVILPLIMKMHNPKQGFLLALVLIVSACPCALVLSTPIAYFCALLKAAQMGLLVKGGDVLEALSQVKVAAFDKTGTITRGEFTIREFHVFNSDISLETLLYWVSSIESKSSHPMTSALVEYARSNSVEQNTHDVKEFIIFPGEGVFGQIDGHDILLEIEE</sequence>
<dbReference type="SUPFAM" id="SSF81653">
    <property type="entry name" value="Calcium ATPase, transduction domain A"/>
    <property type="match status" value="1"/>
</dbReference>
<proteinExistence type="inferred from homology"/>
<evidence type="ECO:0000259" key="9">
    <source>
        <dbReference type="PROSITE" id="PS50846"/>
    </source>
</evidence>
<evidence type="ECO:0000313" key="10">
    <source>
        <dbReference type="EMBL" id="KAJ4765173.1"/>
    </source>
</evidence>
<gene>
    <name evidence="10" type="ORF">LUZ62_075548</name>
</gene>
<dbReference type="PROSITE" id="PS50846">
    <property type="entry name" value="HMA_2"/>
    <property type="match status" value="1"/>
</dbReference>
<evidence type="ECO:0000256" key="8">
    <source>
        <dbReference type="SAM" id="Phobius"/>
    </source>
</evidence>
<dbReference type="InterPro" id="IPR018303">
    <property type="entry name" value="ATPase_P-typ_P_site"/>
</dbReference>
<dbReference type="Gene3D" id="3.40.50.1000">
    <property type="entry name" value="HAD superfamily/HAD-like"/>
    <property type="match status" value="1"/>
</dbReference>
<dbReference type="InterPro" id="IPR023214">
    <property type="entry name" value="HAD_sf"/>
</dbReference>
<feature type="domain" description="HMA" evidence="9">
    <location>
        <begin position="19"/>
        <end position="85"/>
    </location>
</feature>
<dbReference type="GO" id="GO:0016887">
    <property type="term" value="F:ATP hydrolysis activity"/>
    <property type="evidence" value="ECO:0007669"/>
    <property type="project" value="InterPro"/>
</dbReference>
<protein>
    <submittedName>
        <fullName evidence="10">Heavy metal ATPase 2</fullName>
    </submittedName>
</protein>
<dbReference type="NCBIfam" id="TIGR01494">
    <property type="entry name" value="ATPase_P-type"/>
    <property type="match status" value="1"/>
</dbReference>
<dbReference type="GO" id="GO:0046872">
    <property type="term" value="F:metal ion binding"/>
    <property type="evidence" value="ECO:0007669"/>
    <property type="project" value="InterPro"/>
</dbReference>
<comment type="similarity">
    <text evidence="2">Belongs to the cation transport ATPase (P-type) (TC 3.A.3) family. Type IB subfamily.</text>
</comment>
<dbReference type="GO" id="GO:0022857">
    <property type="term" value="F:transmembrane transporter activity"/>
    <property type="evidence" value="ECO:0007669"/>
    <property type="project" value="TreeGrafter"/>
</dbReference>
<dbReference type="Gene3D" id="3.30.70.100">
    <property type="match status" value="1"/>
</dbReference>
<dbReference type="InterPro" id="IPR036163">
    <property type="entry name" value="HMA_dom_sf"/>
</dbReference>
<comment type="caution">
    <text evidence="10">The sequence shown here is derived from an EMBL/GenBank/DDBJ whole genome shotgun (WGS) entry which is preliminary data.</text>
</comment>
<evidence type="ECO:0000256" key="5">
    <source>
        <dbReference type="ARBA" id="ARBA00022840"/>
    </source>
</evidence>
<evidence type="ECO:0000313" key="11">
    <source>
        <dbReference type="Proteomes" id="UP001140206"/>
    </source>
</evidence>
<evidence type="ECO:0000256" key="4">
    <source>
        <dbReference type="ARBA" id="ARBA00022741"/>
    </source>
</evidence>
<dbReference type="AlphaFoldDB" id="A0AAV8DFX9"/>
<dbReference type="SUPFAM" id="SSF81660">
    <property type="entry name" value="Metal cation-transporting ATPase, ATP-binding domain N"/>
    <property type="match status" value="1"/>
</dbReference>
<comment type="subcellular location">
    <subcellularLocation>
        <location evidence="1">Membrane</location>
        <topology evidence="1">Multi-pass membrane protein</topology>
    </subcellularLocation>
</comment>
<dbReference type="InterPro" id="IPR023298">
    <property type="entry name" value="ATPase_P-typ_TM_dom_sf"/>
</dbReference>
<dbReference type="PANTHER" id="PTHR48085">
    <property type="entry name" value="CADMIUM/ZINC-TRANSPORTING ATPASE HMA2-RELATED"/>
    <property type="match status" value="1"/>
</dbReference>
<evidence type="ECO:0000256" key="7">
    <source>
        <dbReference type="ARBA" id="ARBA00023136"/>
    </source>
</evidence>
<dbReference type="InterPro" id="IPR059000">
    <property type="entry name" value="ATPase_P-type_domA"/>
</dbReference>
<dbReference type="InterPro" id="IPR006121">
    <property type="entry name" value="HMA_dom"/>
</dbReference>
<reference evidence="10" key="1">
    <citation type="submission" date="2022-08" db="EMBL/GenBank/DDBJ databases">
        <authorList>
            <person name="Marques A."/>
        </authorList>
    </citation>
    <scope>NUCLEOTIDE SEQUENCE</scope>
    <source>
        <strain evidence="10">RhyPub2mFocal</strain>
        <tissue evidence="10">Leaves</tissue>
    </source>
</reference>
<dbReference type="InterPro" id="IPR008250">
    <property type="entry name" value="ATPase_P-typ_transduc_dom_A_sf"/>
</dbReference>
<feature type="transmembrane region" description="Helical" evidence="8">
    <location>
        <begin position="305"/>
        <end position="324"/>
    </location>
</feature>
<feature type="transmembrane region" description="Helical" evidence="8">
    <location>
        <begin position="333"/>
        <end position="356"/>
    </location>
</feature>
<dbReference type="Proteomes" id="UP001140206">
    <property type="component" value="Chromosome 4"/>
</dbReference>
<dbReference type="InterPro" id="IPR001757">
    <property type="entry name" value="P_typ_ATPase"/>
</dbReference>